<evidence type="ECO:0000313" key="11">
    <source>
        <dbReference type="EMBL" id="MCS3904315.1"/>
    </source>
</evidence>
<evidence type="ECO:0000256" key="7">
    <source>
        <dbReference type="ARBA" id="ARBA00025067"/>
    </source>
</evidence>
<dbReference type="PROSITE" id="PS00075">
    <property type="entry name" value="DHFR_1"/>
    <property type="match status" value="1"/>
</dbReference>
<dbReference type="GO" id="GO:0004146">
    <property type="term" value="F:dihydrofolate reductase activity"/>
    <property type="evidence" value="ECO:0007669"/>
    <property type="project" value="UniProtKB-EC"/>
</dbReference>
<comment type="similarity">
    <text evidence="2 8 9">Belongs to the dihydrofolate reductase family.</text>
</comment>
<evidence type="ECO:0000256" key="2">
    <source>
        <dbReference type="ARBA" id="ARBA00009539"/>
    </source>
</evidence>
<dbReference type="GO" id="GO:0005829">
    <property type="term" value="C:cytosol"/>
    <property type="evidence" value="ECO:0007669"/>
    <property type="project" value="TreeGrafter"/>
</dbReference>
<dbReference type="InterPro" id="IPR001796">
    <property type="entry name" value="DHFR_dom"/>
</dbReference>
<sequence>MNPQPFFSLVVAMDRNRAIGNNGDLPWHQRADLQHFKTITMGKPILMGRKTHDSIGRALPGRHNIVLTRDESYEPVDDCTVVHDLDVALMVADSAEIMIIGGADIFAATLPRAQKIYLTEIHAEVEADTFFPEFDDTEWQEVSREAYPADEQNDYAYSFVELIRR</sequence>
<proteinExistence type="inferred from homology"/>
<dbReference type="GO" id="GO:0070401">
    <property type="term" value="F:NADP+ binding"/>
    <property type="evidence" value="ECO:0007669"/>
    <property type="project" value="UniProtKB-ARBA"/>
</dbReference>
<dbReference type="SUPFAM" id="SSF53597">
    <property type="entry name" value="Dihydrofolate reductase-like"/>
    <property type="match status" value="1"/>
</dbReference>
<keyword evidence="12" id="KW-1185">Reference proteome</keyword>
<accession>A0AAE3L200</accession>
<dbReference type="GO" id="GO:0046655">
    <property type="term" value="P:folic acid metabolic process"/>
    <property type="evidence" value="ECO:0007669"/>
    <property type="project" value="TreeGrafter"/>
</dbReference>
<organism evidence="11 12">
    <name type="scientific">Methylohalomonas lacus</name>
    <dbReference type="NCBI Taxonomy" id="398773"/>
    <lineage>
        <taxon>Bacteria</taxon>
        <taxon>Pseudomonadati</taxon>
        <taxon>Pseudomonadota</taxon>
        <taxon>Gammaproteobacteria</taxon>
        <taxon>Methylohalomonadales</taxon>
        <taxon>Methylohalomonadaceae</taxon>
        <taxon>Methylohalomonas</taxon>
    </lineage>
</organism>
<dbReference type="FunFam" id="3.40.430.10:FF:000001">
    <property type="entry name" value="Dihydrofolate reductase"/>
    <property type="match status" value="1"/>
</dbReference>
<dbReference type="PRINTS" id="PR00070">
    <property type="entry name" value="DHFR"/>
</dbReference>
<keyword evidence="4 8" id="KW-0554">One-carbon metabolism</keyword>
<dbReference type="InterPro" id="IPR017925">
    <property type="entry name" value="DHFR_CS"/>
</dbReference>
<dbReference type="PANTHER" id="PTHR48069:SF3">
    <property type="entry name" value="DIHYDROFOLATE REDUCTASE"/>
    <property type="match status" value="1"/>
</dbReference>
<dbReference type="Pfam" id="PF00186">
    <property type="entry name" value="DHFR_1"/>
    <property type="match status" value="1"/>
</dbReference>
<feature type="domain" description="DHFR" evidence="10">
    <location>
        <begin position="6"/>
        <end position="164"/>
    </location>
</feature>
<evidence type="ECO:0000256" key="4">
    <source>
        <dbReference type="ARBA" id="ARBA00022563"/>
    </source>
</evidence>
<dbReference type="PIRSF" id="PIRSF000194">
    <property type="entry name" value="DHFR"/>
    <property type="match status" value="1"/>
</dbReference>
<comment type="pathway">
    <text evidence="1 8">Cofactor biosynthesis; tetrahydrofolate biosynthesis; 5,6,7,8-tetrahydrofolate from 7,8-dihydrofolate: step 1/1.</text>
</comment>
<name>A0AAE3L200_9GAMM</name>
<evidence type="ECO:0000256" key="9">
    <source>
        <dbReference type="RuleBase" id="RU004474"/>
    </source>
</evidence>
<dbReference type="GO" id="GO:0046452">
    <property type="term" value="P:dihydrofolate metabolic process"/>
    <property type="evidence" value="ECO:0007669"/>
    <property type="project" value="TreeGrafter"/>
</dbReference>
<keyword evidence="5 8" id="KW-0521">NADP</keyword>
<dbReference type="InterPro" id="IPR024072">
    <property type="entry name" value="DHFR-like_dom_sf"/>
</dbReference>
<dbReference type="AlphaFoldDB" id="A0AAE3L200"/>
<dbReference type="Proteomes" id="UP001204445">
    <property type="component" value="Unassembled WGS sequence"/>
</dbReference>
<protein>
    <recommendedName>
        <fullName evidence="3 8">Dihydrofolate reductase</fullName>
        <ecNumber evidence="3 8">1.5.1.3</ecNumber>
    </recommendedName>
</protein>
<comment type="function">
    <text evidence="7 8">Key enzyme in folate metabolism. Catalyzes an essential reaction for de novo glycine and purine synthesis, and for DNA precursor synthesis.</text>
</comment>
<comment type="caution">
    <text evidence="11">The sequence shown here is derived from an EMBL/GenBank/DDBJ whole genome shotgun (WGS) entry which is preliminary data.</text>
</comment>
<gene>
    <name evidence="11" type="ORF">J2T55_002351</name>
</gene>
<dbReference type="EC" id="1.5.1.3" evidence="3 8"/>
<dbReference type="PROSITE" id="PS51330">
    <property type="entry name" value="DHFR_2"/>
    <property type="match status" value="1"/>
</dbReference>
<reference evidence="11" key="1">
    <citation type="submission" date="2022-08" db="EMBL/GenBank/DDBJ databases">
        <title>Genomic Encyclopedia of Type Strains, Phase III (KMG-III): the genomes of soil and plant-associated and newly described type strains.</title>
        <authorList>
            <person name="Whitman W."/>
        </authorList>
    </citation>
    <scope>NUCLEOTIDE SEQUENCE</scope>
    <source>
        <strain evidence="11">HMT 1</strain>
    </source>
</reference>
<dbReference type="GO" id="GO:0006730">
    <property type="term" value="P:one-carbon metabolic process"/>
    <property type="evidence" value="ECO:0007669"/>
    <property type="project" value="UniProtKB-KW"/>
</dbReference>
<evidence type="ECO:0000313" key="12">
    <source>
        <dbReference type="Proteomes" id="UP001204445"/>
    </source>
</evidence>
<evidence type="ECO:0000256" key="5">
    <source>
        <dbReference type="ARBA" id="ARBA00022857"/>
    </source>
</evidence>
<evidence type="ECO:0000256" key="1">
    <source>
        <dbReference type="ARBA" id="ARBA00004903"/>
    </source>
</evidence>
<dbReference type="PANTHER" id="PTHR48069">
    <property type="entry name" value="DIHYDROFOLATE REDUCTASE"/>
    <property type="match status" value="1"/>
</dbReference>
<dbReference type="CDD" id="cd00209">
    <property type="entry name" value="DHFR"/>
    <property type="match status" value="1"/>
</dbReference>
<dbReference type="Gene3D" id="3.40.430.10">
    <property type="entry name" value="Dihydrofolate Reductase, subunit A"/>
    <property type="match status" value="1"/>
</dbReference>
<evidence type="ECO:0000256" key="6">
    <source>
        <dbReference type="ARBA" id="ARBA00023002"/>
    </source>
</evidence>
<comment type="catalytic activity">
    <reaction evidence="8">
        <text>(6S)-5,6,7,8-tetrahydrofolate + NADP(+) = 7,8-dihydrofolate + NADPH + H(+)</text>
        <dbReference type="Rhea" id="RHEA:15009"/>
        <dbReference type="ChEBI" id="CHEBI:15378"/>
        <dbReference type="ChEBI" id="CHEBI:57451"/>
        <dbReference type="ChEBI" id="CHEBI:57453"/>
        <dbReference type="ChEBI" id="CHEBI:57783"/>
        <dbReference type="ChEBI" id="CHEBI:58349"/>
        <dbReference type="EC" id="1.5.1.3"/>
    </reaction>
</comment>
<keyword evidence="6 8" id="KW-0560">Oxidoreductase</keyword>
<evidence type="ECO:0000259" key="10">
    <source>
        <dbReference type="PROSITE" id="PS51330"/>
    </source>
</evidence>
<dbReference type="GO" id="GO:0046654">
    <property type="term" value="P:tetrahydrofolate biosynthetic process"/>
    <property type="evidence" value="ECO:0007669"/>
    <property type="project" value="InterPro"/>
</dbReference>
<evidence type="ECO:0000256" key="8">
    <source>
        <dbReference type="PIRNR" id="PIRNR000194"/>
    </source>
</evidence>
<evidence type="ECO:0000256" key="3">
    <source>
        <dbReference type="ARBA" id="ARBA00012856"/>
    </source>
</evidence>
<dbReference type="RefSeq" id="WP_259057022.1">
    <property type="nucleotide sequence ID" value="NZ_JANUCT010000019.1"/>
</dbReference>
<dbReference type="EMBL" id="JANUCT010000019">
    <property type="protein sequence ID" value="MCS3904315.1"/>
    <property type="molecule type" value="Genomic_DNA"/>
</dbReference>
<dbReference type="InterPro" id="IPR012259">
    <property type="entry name" value="DHFR"/>
</dbReference>